<evidence type="ECO:0000313" key="1">
    <source>
        <dbReference type="EMBL" id="ARF09592.1"/>
    </source>
</evidence>
<protein>
    <submittedName>
        <fullName evidence="1">Uncharacterized protein</fullName>
    </submittedName>
</protein>
<reference evidence="1" key="1">
    <citation type="journal article" date="2017" name="Science">
        <title>Giant viruses with an expanded complement of translation system components.</title>
        <authorList>
            <person name="Schulz F."/>
            <person name="Yutin N."/>
            <person name="Ivanova N.N."/>
            <person name="Ortega D.R."/>
            <person name="Lee T.K."/>
            <person name="Vierheilig J."/>
            <person name="Daims H."/>
            <person name="Horn M."/>
            <person name="Wagner M."/>
            <person name="Jensen G.J."/>
            <person name="Kyrpides N.C."/>
            <person name="Koonin E.V."/>
            <person name="Woyke T."/>
        </authorList>
    </citation>
    <scope>NUCLEOTIDE SEQUENCE</scope>
    <source>
        <strain evidence="1">ILV1</strain>
    </source>
</reference>
<accession>A0A1V0SD11</accession>
<gene>
    <name evidence="1" type="ORF">Indivirus_1_215</name>
</gene>
<organism evidence="1">
    <name type="scientific">Indivirus ILV1</name>
    <dbReference type="NCBI Taxonomy" id="1977633"/>
    <lineage>
        <taxon>Viruses</taxon>
        <taxon>Varidnaviria</taxon>
        <taxon>Bamfordvirae</taxon>
        <taxon>Nucleocytoviricota</taxon>
        <taxon>Megaviricetes</taxon>
        <taxon>Imitervirales</taxon>
        <taxon>Mimiviridae</taxon>
        <taxon>Klosneuvirinae</taxon>
        <taxon>Indivirus</taxon>
    </lineage>
</organism>
<dbReference type="EMBL" id="KY684085">
    <property type="protein sequence ID" value="ARF09592.1"/>
    <property type="molecule type" value="Genomic_DNA"/>
</dbReference>
<name>A0A1V0SD11_9VIRU</name>
<sequence length="206" mass="25236">MSDFEKVWKLLKIFSKPYVNITNHRNYLIKKIPKKFTIEEFYICEKIIDNMFWDLREKLGNKTCCNFISYENSSDLDEKLYYIYENIGTFYRSFINKLIIVDKENKKIYYKKMDGSSIIFNGSNKFNLLTLTILFNRELYENVMNGKLTKKEIKNIELPNYYYQLDYCFPNLNCCHYNIGTKDDWIERIRKMYYNKNAEYWYKLII</sequence>
<proteinExistence type="predicted"/>